<feature type="compositionally biased region" description="Basic and acidic residues" evidence="1">
    <location>
        <begin position="84"/>
        <end position="102"/>
    </location>
</feature>
<name>A0A2R6X5M5_MARPO</name>
<protein>
    <submittedName>
        <fullName evidence="2">Uncharacterized protein</fullName>
    </submittedName>
</protein>
<dbReference type="Proteomes" id="UP000244005">
    <property type="component" value="Unassembled WGS sequence"/>
</dbReference>
<organism evidence="2 3">
    <name type="scientific">Marchantia polymorpha</name>
    <name type="common">Common liverwort</name>
    <name type="synonym">Marchantia aquatica</name>
    <dbReference type="NCBI Taxonomy" id="3197"/>
    <lineage>
        <taxon>Eukaryota</taxon>
        <taxon>Viridiplantae</taxon>
        <taxon>Streptophyta</taxon>
        <taxon>Embryophyta</taxon>
        <taxon>Marchantiophyta</taxon>
        <taxon>Marchantiopsida</taxon>
        <taxon>Marchantiidae</taxon>
        <taxon>Marchantiales</taxon>
        <taxon>Marchantiaceae</taxon>
        <taxon>Marchantia</taxon>
    </lineage>
</organism>
<evidence type="ECO:0000313" key="2">
    <source>
        <dbReference type="EMBL" id="PTQ41410.1"/>
    </source>
</evidence>
<sequence length="274" mass="30651">MKKRGRLVLRHGSELVGQIQREREWAFHKFHEAFHTGPTVGRSLEPVWISGPRPPHTEDCSGMSMIPAPACSTSTAEAGPGGGGEHHGPSDSHRQQAVDDRKTTRRGWGWGWGWGRMGEGEGGRGWGRPRKREKRQRRVVTGDVLKSGRDREYDGLRRARAGIAGGIRRSHFTRGSGARGGPRGRWVATGHRMHMRARGRLFYARLPLNLAAPPSGKRVASHELLEGRRCANLSDRTENTHICFLFAEAVPITSNFDFQECLFFDSYLDLVRSV</sequence>
<evidence type="ECO:0000256" key="1">
    <source>
        <dbReference type="SAM" id="MobiDB-lite"/>
    </source>
</evidence>
<evidence type="ECO:0000313" key="3">
    <source>
        <dbReference type="Proteomes" id="UP000244005"/>
    </source>
</evidence>
<accession>A0A2R6X5M5</accession>
<proteinExistence type="predicted"/>
<reference evidence="3" key="1">
    <citation type="journal article" date="2017" name="Cell">
        <title>Insights into land plant evolution garnered from the Marchantia polymorpha genome.</title>
        <authorList>
            <person name="Bowman J.L."/>
            <person name="Kohchi T."/>
            <person name="Yamato K.T."/>
            <person name="Jenkins J."/>
            <person name="Shu S."/>
            <person name="Ishizaki K."/>
            <person name="Yamaoka S."/>
            <person name="Nishihama R."/>
            <person name="Nakamura Y."/>
            <person name="Berger F."/>
            <person name="Adam C."/>
            <person name="Aki S.S."/>
            <person name="Althoff F."/>
            <person name="Araki T."/>
            <person name="Arteaga-Vazquez M.A."/>
            <person name="Balasubrmanian S."/>
            <person name="Barry K."/>
            <person name="Bauer D."/>
            <person name="Boehm C.R."/>
            <person name="Briginshaw L."/>
            <person name="Caballero-Perez J."/>
            <person name="Catarino B."/>
            <person name="Chen F."/>
            <person name="Chiyoda S."/>
            <person name="Chovatia M."/>
            <person name="Davies K.M."/>
            <person name="Delmans M."/>
            <person name="Demura T."/>
            <person name="Dierschke T."/>
            <person name="Dolan L."/>
            <person name="Dorantes-Acosta A.E."/>
            <person name="Eklund D.M."/>
            <person name="Florent S.N."/>
            <person name="Flores-Sandoval E."/>
            <person name="Fujiyama A."/>
            <person name="Fukuzawa H."/>
            <person name="Galik B."/>
            <person name="Grimanelli D."/>
            <person name="Grimwood J."/>
            <person name="Grossniklaus U."/>
            <person name="Hamada T."/>
            <person name="Haseloff J."/>
            <person name="Hetherington A.J."/>
            <person name="Higo A."/>
            <person name="Hirakawa Y."/>
            <person name="Hundley H.N."/>
            <person name="Ikeda Y."/>
            <person name="Inoue K."/>
            <person name="Inoue S.I."/>
            <person name="Ishida S."/>
            <person name="Jia Q."/>
            <person name="Kakita M."/>
            <person name="Kanazawa T."/>
            <person name="Kawai Y."/>
            <person name="Kawashima T."/>
            <person name="Kennedy M."/>
            <person name="Kinose K."/>
            <person name="Kinoshita T."/>
            <person name="Kohara Y."/>
            <person name="Koide E."/>
            <person name="Komatsu K."/>
            <person name="Kopischke S."/>
            <person name="Kubo M."/>
            <person name="Kyozuka J."/>
            <person name="Lagercrantz U."/>
            <person name="Lin S.S."/>
            <person name="Lindquist E."/>
            <person name="Lipzen A.M."/>
            <person name="Lu C.W."/>
            <person name="De Luna E."/>
            <person name="Martienssen R.A."/>
            <person name="Minamino N."/>
            <person name="Mizutani M."/>
            <person name="Mizutani M."/>
            <person name="Mochizuki N."/>
            <person name="Monte I."/>
            <person name="Mosher R."/>
            <person name="Nagasaki H."/>
            <person name="Nakagami H."/>
            <person name="Naramoto S."/>
            <person name="Nishitani K."/>
            <person name="Ohtani M."/>
            <person name="Okamoto T."/>
            <person name="Okumura M."/>
            <person name="Phillips J."/>
            <person name="Pollak B."/>
            <person name="Reinders A."/>
            <person name="Rovekamp M."/>
            <person name="Sano R."/>
            <person name="Sawa S."/>
            <person name="Schmid M.W."/>
            <person name="Shirakawa M."/>
            <person name="Solano R."/>
            <person name="Spunde A."/>
            <person name="Suetsugu N."/>
            <person name="Sugano S."/>
            <person name="Sugiyama A."/>
            <person name="Sun R."/>
            <person name="Suzuki Y."/>
            <person name="Takenaka M."/>
            <person name="Takezawa D."/>
            <person name="Tomogane H."/>
            <person name="Tsuzuki M."/>
            <person name="Ueda T."/>
            <person name="Umeda M."/>
            <person name="Ward J.M."/>
            <person name="Watanabe Y."/>
            <person name="Yazaki K."/>
            <person name="Yokoyama R."/>
            <person name="Yoshitake Y."/>
            <person name="Yotsui I."/>
            <person name="Zachgo S."/>
            <person name="Schmutz J."/>
        </authorList>
    </citation>
    <scope>NUCLEOTIDE SEQUENCE [LARGE SCALE GENOMIC DNA]</scope>
    <source>
        <strain evidence="3">Tak-1</strain>
    </source>
</reference>
<feature type="compositionally biased region" description="Basic residues" evidence="1">
    <location>
        <begin position="127"/>
        <end position="138"/>
    </location>
</feature>
<feature type="region of interest" description="Disordered" evidence="1">
    <location>
        <begin position="68"/>
        <end position="106"/>
    </location>
</feature>
<dbReference type="EMBL" id="KZ772706">
    <property type="protein sequence ID" value="PTQ41410.1"/>
    <property type="molecule type" value="Genomic_DNA"/>
</dbReference>
<feature type="region of interest" description="Disordered" evidence="1">
    <location>
        <begin position="119"/>
        <end position="139"/>
    </location>
</feature>
<gene>
    <name evidence="2" type="ORF">MARPO_0034s0018</name>
</gene>
<keyword evidence="3" id="KW-1185">Reference proteome</keyword>
<dbReference type="AlphaFoldDB" id="A0A2R6X5M5"/>